<keyword evidence="2" id="KW-0812">Transmembrane</keyword>
<feature type="region of interest" description="Disordered" evidence="1">
    <location>
        <begin position="51"/>
        <end position="75"/>
    </location>
</feature>
<dbReference type="AlphaFoldDB" id="A0AAV9D236"/>
<dbReference type="Proteomes" id="UP001180020">
    <property type="component" value="Unassembled WGS sequence"/>
</dbReference>
<reference evidence="3" key="1">
    <citation type="journal article" date="2023" name="Nat. Commun.">
        <title>Diploid and tetraploid genomes of Acorus and the evolution of monocots.</title>
        <authorList>
            <person name="Ma L."/>
            <person name="Liu K.W."/>
            <person name="Li Z."/>
            <person name="Hsiao Y.Y."/>
            <person name="Qi Y."/>
            <person name="Fu T."/>
            <person name="Tang G.D."/>
            <person name="Zhang D."/>
            <person name="Sun W.H."/>
            <person name="Liu D.K."/>
            <person name="Li Y."/>
            <person name="Chen G.Z."/>
            <person name="Liu X.D."/>
            <person name="Liao X.Y."/>
            <person name="Jiang Y.T."/>
            <person name="Yu X."/>
            <person name="Hao Y."/>
            <person name="Huang J."/>
            <person name="Zhao X.W."/>
            <person name="Ke S."/>
            <person name="Chen Y.Y."/>
            <person name="Wu W.L."/>
            <person name="Hsu J.L."/>
            <person name="Lin Y.F."/>
            <person name="Huang M.D."/>
            <person name="Li C.Y."/>
            <person name="Huang L."/>
            <person name="Wang Z.W."/>
            <person name="Zhao X."/>
            <person name="Zhong W.Y."/>
            <person name="Peng D.H."/>
            <person name="Ahmad S."/>
            <person name="Lan S."/>
            <person name="Zhang J.S."/>
            <person name="Tsai W.C."/>
            <person name="Van de Peer Y."/>
            <person name="Liu Z.J."/>
        </authorList>
    </citation>
    <scope>NUCLEOTIDE SEQUENCE</scope>
    <source>
        <strain evidence="3">CP</strain>
    </source>
</reference>
<reference evidence="3" key="2">
    <citation type="submission" date="2023-06" db="EMBL/GenBank/DDBJ databases">
        <authorList>
            <person name="Ma L."/>
            <person name="Liu K.-W."/>
            <person name="Li Z."/>
            <person name="Hsiao Y.-Y."/>
            <person name="Qi Y."/>
            <person name="Fu T."/>
            <person name="Tang G."/>
            <person name="Zhang D."/>
            <person name="Sun W.-H."/>
            <person name="Liu D.-K."/>
            <person name="Li Y."/>
            <person name="Chen G.-Z."/>
            <person name="Liu X.-D."/>
            <person name="Liao X.-Y."/>
            <person name="Jiang Y.-T."/>
            <person name="Yu X."/>
            <person name="Hao Y."/>
            <person name="Huang J."/>
            <person name="Zhao X.-W."/>
            <person name="Ke S."/>
            <person name="Chen Y.-Y."/>
            <person name="Wu W.-L."/>
            <person name="Hsu J.-L."/>
            <person name="Lin Y.-F."/>
            <person name="Huang M.-D."/>
            <person name="Li C.-Y."/>
            <person name="Huang L."/>
            <person name="Wang Z.-W."/>
            <person name="Zhao X."/>
            <person name="Zhong W.-Y."/>
            <person name="Peng D.-H."/>
            <person name="Ahmad S."/>
            <person name="Lan S."/>
            <person name="Zhang J.-S."/>
            <person name="Tsai W.-C."/>
            <person name="Van De Peer Y."/>
            <person name="Liu Z.-J."/>
        </authorList>
    </citation>
    <scope>NUCLEOTIDE SEQUENCE</scope>
    <source>
        <strain evidence="3">CP</strain>
        <tissue evidence="3">Leaves</tissue>
    </source>
</reference>
<keyword evidence="2" id="KW-1133">Transmembrane helix</keyword>
<name>A0AAV9D236_ACOCL</name>
<gene>
    <name evidence="3" type="ORF">QJS10_CPA16g00006</name>
</gene>
<evidence type="ECO:0000256" key="1">
    <source>
        <dbReference type="SAM" id="MobiDB-lite"/>
    </source>
</evidence>
<evidence type="ECO:0000313" key="3">
    <source>
        <dbReference type="EMBL" id="KAK1294986.1"/>
    </source>
</evidence>
<keyword evidence="4" id="KW-1185">Reference proteome</keyword>
<keyword evidence="2" id="KW-0472">Membrane</keyword>
<comment type="caution">
    <text evidence="3">The sequence shown here is derived from an EMBL/GenBank/DDBJ whole genome shotgun (WGS) entry which is preliminary data.</text>
</comment>
<sequence>MAAKRLPNMTIQVSPRHEFGFQKMVAIHNLINWFLITASINIYIYIYTHKKKREKERESTTTSTTQNDDDWRRRS</sequence>
<feature type="transmembrane region" description="Helical" evidence="2">
    <location>
        <begin position="30"/>
        <end position="48"/>
    </location>
</feature>
<dbReference type="EMBL" id="JAUJYO010000016">
    <property type="protein sequence ID" value="KAK1294986.1"/>
    <property type="molecule type" value="Genomic_DNA"/>
</dbReference>
<protein>
    <submittedName>
        <fullName evidence="3">Uncharacterized protein</fullName>
    </submittedName>
</protein>
<evidence type="ECO:0000256" key="2">
    <source>
        <dbReference type="SAM" id="Phobius"/>
    </source>
</evidence>
<organism evidence="3 4">
    <name type="scientific">Acorus calamus</name>
    <name type="common">Sweet flag</name>
    <dbReference type="NCBI Taxonomy" id="4465"/>
    <lineage>
        <taxon>Eukaryota</taxon>
        <taxon>Viridiplantae</taxon>
        <taxon>Streptophyta</taxon>
        <taxon>Embryophyta</taxon>
        <taxon>Tracheophyta</taxon>
        <taxon>Spermatophyta</taxon>
        <taxon>Magnoliopsida</taxon>
        <taxon>Liliopsida</taxon>
        <taxon>Acoraceae</taxon>
        <taxon>Acorus</taxon>
    </lineage>
</organism>
<proteinExistence type="predicted"/>
<evidence type="ECO:0000313" key="4">
    <source>
        <dbReference type="Proteomes" id="UP001180020"/>
    </source>
</evidence>
<accession>A0AAV9D236</accession>